<feature type="domain" description="Polysaccharide export protein N-terminal" evidence="16">
    <location>
        <begin position="23"/>
        <end position="97"/>
    </location>
</feature>
<dbReference type="STRING" id="1420851.AU255_03750"/>
<dbReference type="Gene3D" id="3.30.1950.10">
    <property type="entry name" value="wza like domain"/>
    <property type="match status" value="1"/>
</dbReference>
<dbReference type="AlphaFoldDB" id="A0A1V8M6K6"/>
<evidence type="ECO:0000259" key="16">
    <source>
        <dbReference type="Pfam" id="PF02563"/>
    </source>
</evidence>
<dbReference type="PANTHER" id="PTHR33619:SF3">
    <property type="entry name" value="POLYSACCHARIDE EXPORT PROTEIN GFCE-RELATED"/>
    <property type="match status" value="1"/>
</dbReference>
<dbReference type="GO" id="GO:0015159">
    <property type="term" value="F:polysaccharide transmembrane transporter activity"/>
    <property type="evidence" value="ECO:0007669"/>
    <property type="project" value="InterPro"/>
</dbReference>
<dbReference type="GO" id="GO:0006811">
    <property type="term" value="P:monoatomic ion transport"/>
    <property type="evidence" value="ECO:0007669"/>
    <property type="project" value="UniProtKB-KW"/>
</dbReference>
<comment type="caution">
    <text evidence="18">The sequence shown here is derived from an EMBL/GenBank/DDBJ whole genome shotgun (WGS) entry which is preliminary data.</text>
</comment>
<keyword evidence="13" id="KW-0998">Cell outer membrane</keyword>
<dbReference type="EMBL" id="LPUF01000001">
    <property type="protein sequence ID" value="OQK17023.1"/>
    <property type="molecule type" value="Genomic_DNA"/>
</dbReference>
<dbReference type="GO" id="GO:0015288">
    <property type="term" value="F:porin activity"/>
    <property type="evidence" value="ECO:0007669"/>
    <property type="project" value="UniProtKB-KW"/>
</dbReference>
<evidence type="ECO:0000256" key="8">
    <source>
        <dbReference type="ARBA" id="ARBA00023047"/>
    </source>
</evidence>
<accession>A0A1V8M6K6</accession>
<dbReference type="Gene3D" id="3.10.560.10">
    <property type="entry name" value="Outer membrane lipoprotein wza domain like"/>
    <property type="match status" value="1"/>
</dbReference>
<evidence type="ECO:0000313" key="18">
    <source>
        <dbReference type="EMBL" id="OQK17023.1"/>
    </source>
</evidence>
<keyword evidence="19" id="KW-1185">Reference proteome</keyword>
<evidence type="ECO:0000256" key="14">
    <source>
        <dbReference type="ARBA" id="ARBA00023288"/>
    </source>
</evidence>
<dbReference type="Pfam" id="PF22461">
    <property type="entry name" value="SLBB_2"/>
    <property type="match status" value="1"/>
</dbReference>
<evidence type="ECO:0000256" key="5">
    <source>
        <dbReference type="ARBA" id="ARBA00022597"/>
    </source>
</evidence>
<evidence type="ECO:0000256" key="12">
    <source>
        <dbReference type="ARBA" id="ARBA00023139"/>
    </source>
</evidence>
<dbReference type="Pfam" id="PF02563">
    <property type="entry name" value="Poly_export"/>
    <property type="match status" value="1"/>
</dbReference>
<keyword evidence="4" id="KW-1134">Transmembrane beta strand</keyword>
<evidence type="ECO:0000256" key="10">
    <source>
        <dbReference type="ARBA" id="ARBA00023114"/>
    </source>
</evidence>
<comment type="subcellular location">
    <subcellularLocation>
        <location evidence="1">Cell outer membrane</location>
        <topology evidence="1">Multi-pass membrane protein</topology>
    </subcellularLocation>
</comment>
<reference evidence="18 19" key="1">
    <citation type="submission" date="2015-12" db="EMBL/GenBank/DDBJ databases">
        <authorList>
            <person name="Shamseldin A."/>
            <person name="Moawad H."/>
            <person name="Abd El-Rahim W.M."/>
            <person name="Sadowsky M.J."/>
        </authorList>
    </citation>
    <scope>NUCLEOTIDE SEQUENCE [LARGE SCALE GENOMIC DNA]</scope>
    <source>
        <strain evidence="18 19">WF1</strain>
    </source>
</reference>
<keyword evidence="11" id="KW-0472">Membrane</keyword>
<protein>
    <submittedName>
        <fullName evidence="18">Sugar transporter</fullName>
    </submittedName>
</protein>
<keyword evidence="6" id="KW-0812">Transmembrane</keyword>
<evidence type="ECO:0000256" key="13">
    <source>
        <dbReference type="ARBA" id="ARBA00023237"/>
    </source>
</evidence>
<keyword evidence="10" id="KW-0626">Porin</keyword>
<keyword evidence="7 15" id="KW-0732">Signal</keyword>
<feature type="chain" id="PRO_5012506271" evidence="15">
    <location>
        <begin position="23"/>
        <end position="185"/>
    </location>
</feature>
<dbReference type="PANTHER" id="PTHR33619">
    <property type="entry name" value="POLYSACCHARIDE EXPORT PROTEIN GFCE-RELATED"/>
    <property type="match status" value="1"/>
</dbReference>
<dbReference type="GO" id="GO:0009279">
    <property type="term" value="C:cell outer membrane"/>
    <property type="evidence" value="ECO:0007669"/>
    <property type="project" value="UniProtKB-SubCell"/>
</dbReference>
<keyword evidence="9" id="KW-0406">Ion transport</keyword>
<evidence type="ECO:0000256" key="1">
    <source>
        <dbReference type="ARBA" id="ARBA00004571"/>
    </source>
</evidence>
<keyword evidence="12" id="KW-0564">Palmitate</keyword>
<feature type="signal peptide" evidence="15">
    <location>
        <begin position="1"/>
        <end position="22"/>
    </location>
</feature>
<evidence type="ECO:0000256" key="3">
    <source>
        <dbReference type="ARBA" id="ARBA00022448"/>
    </source>
</evidence>
<organism evidence="18 19">
    <name type="scientific">Methyloprofundus sedimenti</name>
    <dbReference type="NCBI Taxonomy" id="1420851"/>
    <lineage>
        <taxon>Bacteria</taxon>
        <taxon>Pseudomonadati</taxon>
        <taxon>Pseudomonadota</taxon>
        <taxon>Gammaproteobacteria</taxon>
        <taxon>Methylococcales</taxon>
        <taxon>Methylococcaceae</taxon>
        <taxon>Methyloprofundus</taxon>
    </lineage>
</organism>
<dbReference type="InterPro" id="IPR054765">
    <property type="entry name" value="SLBB_dom"/>
</dbReference>
<evidence type="ECO:0000256" key="2">
    <source>
        <dbReference type="ARBA" id="ARBA00009450"/>
    </source>
</evidence>
<evidence type="ECO:0000256" key="9">
    <source>
        <dbReference type="ARBA" id="ARBA00023065"/>
    </source>
</evidence>
<sequence length="185" mass="20484">MFKQIIKILFCWVLLALCTVSASEEYTYKVNPGDILEISVWNEENLTREVRVLPDGTISFPLAGNFSVLGKSVFMIRTELARHLAAFVADPEVNVAIKSVDGNVVYVIGKVSNPGQFVMYQPMSIMQLLSLAGGLTTYAKANDIIILRRTEKGQEAIEFEYGELEDGNDLDKNHVLKSGDVVVVP</sequence>
<comment type="similarity">
    <text evidence="2">Belongs to the BexD/CtrA/VexA family.</text>
</comment>
<evidence type="ECO:0000256" key="11">
    <source>
        <dbReference type="ARBA" id="ARBA00023136"/>
    </source>
</evidence>
<gene>
    <name evidence="18" type="ORF">AU255_03750</name>
</gene>
<keyword evidence="8" id="KW-0625">Polysaccharide transport</keyword>
<evidence type="ECO:0000313" key="19">
    <source>
        <dbReference type="Proteomes" id="UP000191980"/>
    </source>
</evidence>
<dbReference type="RefSeq" id="WP_080521639.1">
    <property type="nucleotide sequence ID" value="NZ_LPUF01000001.1"/>
</dbReference>
<keyword evidence="5 18" id="KW-0762">Sugar transport</keyword>
<dbReference type="InterPro" id="IPR003715">
    <property type="entry name" value="Poly_export_N"/>
</dbReference>
<evidence type="ECO:0000256" key="7">
    <source>
        <dbReference type="ARBA" id="ARBA00022729"/>
    </source>
</evidence>
<dbReference type="InterPro" id="IPR049712">
    <property type="entry name" value="Poly_export"/>
</dbReference>
<keyword evidence="14" id="KW-0449">Lipoprotein</keyword>
<keyword evidence="3" id="KW-0813">Transport</keyword>
<dbReference type="GO" id="GO:0046930">
    <property type="term" value="C:pore complex"/>
    <property type="evidence" value="ECO:0007669"/>
    <property type="project" value="UniProtKB-KW"/>
</dbReference>
<feature type="domain" description="SLBB" evidence="17">
    <location>
        <begin position="105"/>
        <end position="184"/>
    </location>
</feature>
<name>A0A1V8M6K6_9GAMM</name>
<evidence type="ECO:0000256" key="4">
    <source>
        <dbReference type="ARBA" id="ARBA00022452"/>
    </source>
</evidence>
<proteinExistence type="inferred from homology"/>
<evidence type="ECO:0000259" key="17">
    <source>
        <dbReference type="Pfam" id="PF22461"/>
    </source>
</evidence>
<dbReference type="OrthoDB" id="9808421at2"/>
<evidence type="ECO:0000256" key="15">
    <source>
        <dbReference type="SAM" id="SignalP"/>
    </source>
</evidence>
<dbReference type="Proteomes" id="UP000191980">
    <property type="component" value="Unassembled WGS sequence"/>
</dbReference>
<evidence type="ECO:0000256" key="6">
    <source>
        <dbReference type="ARBA" id="ARBA00022692"/>
    </source>
</evidence>